<evidence type="ECO:0000313" key="2">
    <source>
        <dbReference type="Proteomes" id="UP000030856"/>
    </source>
</evidence>
<accession>A0A0B0H8T6</accession>
<dbReference type="AlphaFoldDB" id="A0A0B0H8T6"/>
<sequence>MGKQSLVEMDSRIGIQEQQFAMRGLYTVVWGICMMTV</sequence>
<evidence type="ECO:0000313" key="1">
    <source>
        <dbReference type="EMBL" id="KHF25077.1"/>
    </source>
</evidence>
<reference evidence="1 2" key="1">
    <citation type="journal article" date="2014" name="BMC Genomics">
        <title>The genome of the intracellular bacterium of the coastal bivalve, Solemya velum: a blueprint for thriving in and out of symbiosis.</title>
        <authorList>
            <person name="Dmytrenko O."/>
            <person name="Russell S.L."/>
            <person name="Loo W.T."/>
            <person name="Fontanez K.M."/>
            <person name="Liao L."/>
            <person name="Roeselers G."/>
            <person name="Sharma R."/>
            <person name="Stewart F.J."/>
            <person name="Newton I.L."/>
            <person name="Woyke T."/>
            <person name="Wu D."/>
            <person name="Lang J.M."/>
            <person name="Eisen J.A."/>
            <person name="Cavanaugh C.M."/>
        </authorList>
    </citation>
    <scope>NUCLEOTIDE SEQUENCE [LARGE SCALE GENOMIC DNA]</scope>
    <source>
        <strain evidence="1 2">WH</strain>
    </source>
</reference>
<proteinExistence type="predicted"/>
<dbReference type="STRING" id="2340.JV46_05110"/>
<comment type="caution">
    <text evidence="1">The sequence shown here is derived from an EMBL/GenBank/DDBJ whole genome shotgun (WGS) entry which is preliminary data.</text>
</comment>
<dbReference type="EMBL" id="JRAA01000002">
    <property type="protein sequence ID" value="KHF25077.1"/>
    <property type="molecule type" value="Genomic_DNA"/>
</dbReference>
<keyword evidence="2" id="KW-1185">Reference proteome</keyword>
<dbReference type="Proteomes" id="UP000030856">
    <property type="component" value="Unassembled WGS sequence"/>
</dbReference>
<gene>
    <name evidence="1" type="ORF">JV46_05110</name>
</gene>
<protein>
    <submittedName>
        <fullName evidence="1">Uncharacterized protein</fullName>
    </submittedName>
</protein>
<name>A0A0B0H8T6_SOVGS</name>
<organism evidence="1 2">
    <name type="scientific">Solemya velum gill symbiont</name>
    <dbReference type="NCBI Taxonomy" id="2340"/>
    <lineage>
        <taxon>Bacteria</taxon>
        <taxon>Pseudomonadati</taxon>
        <taxon>Pseudomonadota</taxon>
        <taxon>Gammaproteobacteria</taxon>
        <taxon>sulfur-oxidizing symbionts</taxon>
    </lineage>
</organism>